<accession>A0A345HH00</accession>
<keyword evidence="1" id="KW-0150">Chloroplast</keyword>
<dbReference type="EMBL" id="MN201587">
    <property type="protein sequence ID" value="QKS32313.1"/>
    <property type="molecule type" value="Genomic_DNA"/>
</dbReference>
<reference evidence="2" key="2">
    <citation type="submission" date="2019-07" db="EMBL/GenBank/DDBJ databases">
        <authorList>
            <person name="Jia X."/>
        </authorList>
    </citation>
    <scope>NUCLEOTIDE SEQUENCE</scope>
</reference>
<dbReference type="AlphaFoldDB" id="A0A345HH00"/>
<dbReference type="EMBL" id="MG753774">
    <property type="protein sequence ID" value="AXG75890.1"/>
    <property type="molecule type" value="Genomic_DNA"/>
</dbReference>
<geneLocation type="chloroplast" evidence="1"/>
<dbReference type="GeneID" id="37867922"/>
<gene>
    <name evidence="1" type="primary">orf109</name>
</gene>
<protein>
    <submittedName>
        <fullName evidence="1">Uncharacterized protein</fullName>
    </submittedName>
</protein>
<organism evidence="1">
    <name type="scientific">Caulerpa lentillifera</name>
    <dbReference type="NCBI Taxonomy" id="148947"/>
    <lineage>
        <taxon>Eukaryota</taxon>
        <taxon>Viridiplantae</taxon>
        <taxon>Chlorophyta</taxon>
        <taxon>core chlorophytes</taxon>
        <taxon>Ulvophyceae</taxon>
        <taxon>TCBD clade</taxon>
        <taxon>Bryopsidales</taxon>
        <taxon>Halimedineae</taxon>
        <taxon>Caulerpaceae</taxon>
        <taxon>Caulerpa</taxon>
    </lineage>
</organism>
<dbReference type="RefSeq" id="YP_009514420.1">
    <property type="nucleotide sequence ID" value="NC_039377.1"/>
</dbReference>
<name>A0A345HH00_9CHLO</name>
<evidence type="ECO:0000313" key="2">
    <source>
        <dbReference type="EMBL" id="QKS32313.1"/>
    </source>
</evidence>
<reference evidence="1" key="1">
    <citation type="submission" date="2018-01" db="EMBL/GenBank/DDBJ databases">
        <title>Complete Chloroplast Genome of Caulerpa lentillifera.</title>
        <authorList>
            <person name="Gao D."/>
            <person name="Sun Z."/>
            <person name="Yao J."/>
            <person name="Tan W."/>
        </authorList>
    </citation>
    <scope>NUCLEOTIDE SEQUENCE</scope>
</reference>
<sequence length="109" mass="13003">MGEPLDFNLDVNNARVENCKNVHVSNGSFLCELDPIFWDIVVTPYIFFYFGENFLRLSALDPIEKEQNLDVTYFLTLLFSLMKMNLKAMDVFDRNKIYVYSIWWRFLII</sequence>
<keyword evidence="1" id="KW-0934">Plastid</keyword>
<evidence type="ECO:0000313" key="1">
    <source>
        <dbReference type="EMBL" id="AXG75890.1"/>
    </source>
</evidence>
<proteinExistence type="predicted"/>